<dbReference type="Pfam" id="PF02481">
    <property type="entry name" value="DNA_processg_A"/>
    <property type="match status" value="1"/>
</dbReference>
<dbReference type="InterPro" id="IPR036388">
    <property type="entry name" value="WH-like_DNA-bd_sf"/>
</dbReference>
<evidence type="ECO:0000313" key="3">
    <source>
        <dbReference type="EMBL" id="TWP27298.1"/>
    </source>
</evidence>
<dbReference type="PANTHER" id="PTHR43022">
    <property type="entry name" value="PROTEIN SMF"/>
    <property type="match status" value="1"/>
</dbReference>
<dbReference type="SUPFAM" id="SSF102405">
    <property type="entry name" value="MCP/YpsA-like"/>
    <property type="match status" value="1"/>
</dbReference>
<keyword evidence="4" id="KW-1185">Reference proteome</keyword>
<dbReference type="EMBL" id="SELH01000023">
    <property type="protein sequence ID" value="TWP27298.1"/>
    <property type="molecule type" value="Genomic_DNA"/>
</dbReference>
<dbReference type="Gene3D" id="1.10.10.10">
    <property type="entry name" value="Winged helix-like DNA-binding domain superfamily/Winged helix DNA-binding domain"/>
    <property type="match status" value="1"/>
</dbReference>
<dbReference type="GO" id="GO:0009294">
    <property type="term" value="P:DNA-mediated transformation"/>
    <property type="evidence" value="ECO:0007669"/>
    <property type="project" value="InterPro"/>
</dbReference>
<protein>
    <submittedName>
        <fullName evidence="3">DNA-protecting protein DprA</fullName>
    </submittedName>
</protein>
<reference evidence="3 4" key="1">
    <citation type="submission" date="2019-02" db="EMBL/GenBank/DDBJ databases">
        <title>Apibacter muscae sp. nov.: a novel member of the house fly microbiota.</title>
        <authorList>
            <person name="Park R."/>
        </authorList>
    </citation>
    <scope>NUCLEOTIDE SEQUENCE [LARGE SCALE GENOMIC DNA]</scope>
    <source>
        <strain evidence="3 4">AL1</strain>
    </source>
</reference>
<dbReference type="InterPro" id="IPR057666">
    <property type="entry name" value="DrpA_SLOG"/>
</dbReference>
<accession>A0A563DAF7</accession>
<evidence type="ECO:0000256" key="1">
    <source>
        <dbReference type="ARBA" id="ARBA00006525"/>
    </source>
</evidence>
<dbReference type="InterPro" id="IPR010994">
    <property type="entry name" value="RuvA_2-like"/>
</dbReference>
<dbReference type="InterPro" id="IPR036390">
    <property type="entry name" value="WH_DNA-bd_sf"/>
</dbReference>
<dbReference type="Proteomes" id="UP000319499">
    <property type="component" value="Unassembled WGS sequence"/>
</dbReference>
<dbReference type="SUPFAM" id="SSF47781">
    <property type="entry name" value="RuvA domain 2-like"/>
    <property type="match status" value="1"/>
</dbReference>
<dbReference type="RefSeq" id="WP_146292910.1">
    <property type="nucleotide sequence ID" value="NZ_SELH01000023.1"/>
</dbReference>
<name>A0A563DAF7_9FLAO</name>
<proteinExistence type="inferred from homology"/>
<organism evidence="3 4">
    <name type="scientific">Apibacter muscae</name>
    <dbReference type="NCBI Taxonomy" id="2509004"/>
    <lineage>
        <taxon>Bacteria</taxon>
        <taxon>Pseudomonadati</taxon>
        <taxon>Bacteroidota</taxon>
        <taxon>Flavobacteriia</taxon>
        <taxon>Flavobacteriales</taxon>
        <taxon>Weeksellaceae</taxon>
        <taxon>Apibacter</taxon>
    </lineage>
</organism>
<evidence type="ECO:0000313" key="4">
    <source>
        <dbReference type="Proteomes" id="UP000319499"/>
    </source>
</evidence>
<comment type="caution">
    <text evidence="3">The sequence shown here is derived from an EMBL/GenBank/DDBJ whole genome shotgun (WGS) entry which is preliminary data.</text>
</comment>
<gene>
    <name evidence="3" type="primary">dprA</name>
    <name evidence="3" type="ORF">ETU09_07585</name>
</gene>
<dbReference type="PANTHER" id="PTHR43022:SF1">
    <property type="entry name" value="PROTEIN SMF"/>
    <property type="match status" value="1"/>
</dbReference>
<dbReference type="InterPro" id="IPR003488">
    <property type="entry name" value="DprA"/>
</dbReference>
<comment type="similarity">
    <text evidence="1">Belongs to the DprA/Smf family.</text>
</comment>
<dbReference type="AlphaFoldDB" id="A0A563DAF7"/>
<dbReference type="OrthoDB" id="9785707at2"/>
<dbReference type="SUPFAM" id="SSF46785">
    <property type="entry name" value="Winged helix' DNA-binding domain"/>
    <property type="match status" value="1"/>
</dbReference>
<evidence type="ECO:0000259" key="2">
    <source>
        <dbReference type="Pfam" id="PF02481"/>
    </source>
</evidence>
<sequence length="361" mass="40515">MEKEILYLLALYNCPKIGEKFIKKLIHKFGSAKNAWFADPKDLLTIPNLGKSNIQFIGDENYFSQAEKQLQECTNNNINIVHLWENNYPFLLKQCSDAPTLLFYKGNINFNLPSISIVGTRKMTSYGKLFTENLVECLSSKKINIISGLALGIDGCAHKKAVEFNIPTIGVLAHGLNQLYPPQHESLAMNMLKNGGLISEYPVHTKPERTHFIQRNRIIAGLSSITIIIESAYGGGAISTAKFANSYNREVFALPGRITDISSQGCNQLIRNLEAQIITQPKDILSFLGDSINKIKQPELFPNLLEDEEIIYKYLKTNGNTSIDTLAVELNLSTFQLMPILLNLELKNIIKSNPGKYFEIE</sequence>
<dbReference type="NCBIfam" id="TIGR00732">
    <property type="entry name" value="dprA"/>
    <property type="match status" value="1"/>
</dbReference>
<dbReference type="Gene3D" id="3.40.50.450">
    <property type="match status" value="1"/>
</dbReference>
<feature type="domain" description="Smf/DprA SLOG" evidence="2">
    <location>
        <begin position="80"/>
        <end position="288"/>
    </location>
</feature>